<dbReference type="AlphaFoldDB" id="A0A199VGI0"/>
<dbReference type="EMBL" id="LSRQ01001909">
    <property type="protein sequence ID" value="OAY76118.1"/>
    <property type="molecule type" value="Genomic_DNA"/>
</dbReference>
<protein>
    <recommendedName>
        <fullName evidence="4">Reverse transcriptase zinc-binding domain-containing protein</fullName>
    </recommendedName>
</protein>
<comment type="caution">
    <text evidence="2">The sequence shown here is derived from an EMBL/GenBank/DDBJ whole genome shotgun (WGS) entry which is preliminary data.</text>
</comment>
<proteinExistence type="predicted"/>
<evidence type="ECO:0008006" key="4">
    <source>
        <dbReference type="Google" id="ProtNLM"/>
    </source>
</evidence>
<evidence type="ECO:0000256" key="1">
    <source>
        <dbReference type="SAM" id="MobiDB-lite"/>
    </source>
</evidence>
<feature type="region of interest" description="Disordered" evidence="1">
    <location>
        <begin position="1"/>
        <end position="28"/>
    </location>
</feature>
<dbReference type="Proteomes" id="UP000092600">
    <property type="component" value="Unassembled WGS sequence"/>
</dbReference>
<name>A0A199VGI0_ANACO</name>
<reference evidence="2 3" key="1">
    <citation type="journal article" date="2016" name="DNA Res.">
        <title>The draft genome of MD-2 pineapple using hybrid error correction of long reads.</title>
        <authorList>
            <person name="Redwan R.M."/>
            <person name="Saidin A."/>
            <person name="Kumar S.V."/>
        </authorList>
    </citation>
    <scope>NUCLEOTIDE SEQUENCE [LARGE SCALE GENOMIC DNA]</scope>
    <source>
        <strain evidence="3">cv. MD2</strain>
        <tissue evidence="2">Leaf</tissue>
    </source>
</reference>
<evidence type="ECO:0000313" key="3">
    <source>
        <dbReference type="Proteomes" id="UP000092600"/>
    </source>
</evidence>
<accession>A0A199VGI0</accession>
<organism evidence="2 3">
    <name type="scientific">Ananas comosus</name>
    <name type="common">Pineapple</name>
    <name type="synonym">Ananas ananas</name>
    <dbReference type="NCBI Taxonomy" id="4615"/>
    <lineage>
        <taxon>Eukaryota</taxon>
        <taxon>Viridiplantae</taxon>
        <taxon>Streptophyta</taxon>
        <taxon>Embryophyta</taxon>
        <taxon>Tracheophyta</taxon>
        <taxon>Spermatophyta</taxon>
        <taxon>Magnoliopsida</taxon>
        <taxon>Liliopsida</taxon>
        <taxon>Poales</taxon>
        <taxon>Bromeliaceae</taxon>
        <taxon>Bromelioideae</taxon>
        <taxon>Ananas</taxon>
    </lineage>
</organism>
<sequence>MDGRGAETPRSPLTSIGLKMDRTEPNQTGPGQVETLNHLFFLCPYAKSLWNRLLRRPLLLQMLTSDYAAELADRWSRARNLLSGQFKDHFDLLFTASCWELWNERNKRLFEDQLKQPTFRSQNILCTVRSWKAALGDTDSI</sequence>
<gene>
    <name evidence="2" type="ORF">ACMD2_23501</name>
</gene>
<evidence type="ECO:0000313" key="2">
    <source>
        <dbReference type="EMBL" id="OAY76118.1"/>
    </source>
</evidence>